<keyword evidence="3" id="KW-1003">Cell membrane</keyword>
<dbReference type="EMBL" id="CP013023">
    <property type="protein sequence ID" value="ANF98267.1"/>
    <property type="molecule type" value="Genomic_DNA"/>
</dbReference>
<dbReference type="PROSITE" id="PS00211">
    <property type="entry name" value="ABC_TRANSPORTER_1"/>
    <property type="match status" value="1"/>
</dbReference>
<dbReference type="GO" id="GO:0005524">
    <property type="term" value="F:ATP binding"/>
    <property type="evidence" value="ECO:0007669"/>
    <property type="project" value="UniProtKB-KW"/>
</dbReference>
<keyword evidence="8" id="KW-0406">Ion transport</keyword>
<evidence type="ECO:0000256" key="1">
    <source>
        <dbReference type="ARBA" id="ARBA00004202"/>
    </source>
</evidence>
<keyword evidence="5" id="KW-0547">Nucleotide-binding</keyword>
<protein>
    <submittedName>
        <fullName evidence="11">Iron ABC transporter ATP-binding protein</fullName>
    </submittedName>
</protein>
<dbReference type="InterPro" id="IPR003439">
    <property type="entry name" value="ABC_transporter-like_ATP-bd"/>
</dbReference>
<dbReference type="Pfam" id="PF00005">
    <property type="entry name" value="ABC_tran"/>
    <property type="match status" value="1"/>
</dbReference>
<proteinExistence type="predicted"/>
<evidence type="ECO:0000313" key="12">
    <source>
        <dbReference type="Proteomes" id="UP000078148"/>
    </source>
</evidence>
<evidence type="ECO:0000256" key="3">
    <source>
        <dbReference type="ARBA" id="ARBA00022475"/>
    </source>
</evidence>
<evidence type="ECO:0000256" key="2">
    <source>
        <dbReference type="ARBA" id="ARBA00022448"/>
    </source>
</evidence>
<dbReference type="GO" id="GO:0016887">
    <property type="term" value="F:ATP hydrolysis activity"/>
    <property type="evidence" value="ECO:0007669"/>
    <property type="project" value="InterPro"/>
</dbReference>
<name>A0A172ZM05_9BACL</name>
<accession>A0A172ZM05</accession>
<dbReference type="SUPFAM" id="SSF52540">
    <property type="entry name" value="P-loop containing nucleoside triphosphate hydrolases"/>
    <property type="match status" value="1"/>
</dbReference>
<dbReference type="RefSeq" id="WP_060536341.1">
    <property type="nucleotide sequence ID" value="NZ_CP013023.1"/>
</dbReference>
<dbReference type="Proteomes" id="UP000078148">
    <property type="component" value="Chromosome"/>
</dbReference>
<reference evidence="11 12" key="2">
    <citation type="journal article" date="2016" name="Int. J. Syst. Evol. Microbiol.">
        <title>Paenibacillus bovis sp. nov., isolated from raw yak (Bos grunniens) milk.</title>
        <authorList>
            <person name="Gao C."/>
            <person name="Han J."/>
            <person name="Liu Z."/>
            <person name="Xu X."/>
            <person name="Hang F."/>
            <person name="Wu Z."/>
        </authorList>
    </citation>
    <scope>NUCLEOTIDE SEQUENCE [LARGE SCALE GENOMIC DNA]</scope>
    <source>
        <strain evidence="11 12">BD3526</strain>
    </source>
</reference>
<dbReference type="InterPro" id="IPR003593">
    <property type="entry name" value="AAA+_ATPase"/>
</dbReference>
<gene>
    <name evidence="11" type="ORF">AR543_21230</name>
</gene>
<evidence type="ECO:0000313" key="11">
    <source>
        <dbReference type="EMBL" id="ANF98267.1"/>
    </source>
</evidence>
<dbReference type="CDD" id="cd03214">
    <property type="entry name" value="ABC_Iron-Siderophores_B12_Hemin"/>
    <property type="match status" value="1"/>
</dbReference>
<dbReference type="Gene3D" id="3.40.50.300">
    <property type="entry name" value="P-loop containing nucleotide triphosphate hydrolases"/>
    <property type="match status" value="1"/>
</dbReference>
<keyword evidence="7" id="KW-0408">Iron</keyword>
<sequence length="265" mass="30442">MDIKEITFSYDRKVDRLHQVNAEIQPGRITTIIGPNGCGKSTLLNVMSSNAVPRQGQIILDGQDIRQYRPRELARKLAVVHQQNEAPADLTVEQLVRFGRLPYKTLLSSRREEDDQAVEWALKCTNLEERRYRTLDQLSGGEQQRVWIAMALAQRTPVLFLDEPTTYLDMYYQLEIMELIERLNREHGLTIVMVLHDINQAIRYSHHLIAMKEGRIVMSGEPKQIVTAELIRSVYDVHVAVRQDEEAGLYVIPVSVRQQTPIEAG</sequence>
<dbReference type="PANTHER" id="PTHR42771:SF10">
    <property type="entry name" value="FERRICHROME TRANSPORT ATP-BINDING PROTEIN FHUC"/>
    <property type="match status" value="1"/>
</dbReference>
<comment type="subcellular location">
    <subcellularLocation>
        <location evidence="1">Cell membrane</location>
        <topology evidence="1">Peripheral membrane protein</topology>
    </subcellularLocation>
</comment>
<evidence type="ECO:0000256" key="9">
    <source>
        <dbReference type="ARBA" id="ARBA00023136"/>
    </source>
</evidence>
<dbReference type="GO" id="GO:0005886">
    <property type="term" value="C:plasma membrane"/>
    <property type="evidence" value="ECO:0007669"/>
    <property type="project" value="UniProtKB-SubCell"/>
</dbReference>
<dbReference type="FunFam" id="3.40.50.300:FF:000134">
    <property type="entry name" value="Iron-enterobactin ABC transporter ATP-binding protein"/>
    <property type="match status" value="1"/>
</dbReference>
<dbReference type="PANTHER" id="PTHR42771">
    <property type="entry name" value="IRON(3+)-HYDROXAMATE IMPORT ATP-BINDING PROTEIN FHUC"/>
    <property type="match status" value="1"/>
</dbReference>
<evidence type="ECO:0000256" key="4">
    <source>
        <dbReference type="ARBA" id="ARBA00022496"/>
    </source>
</evidence>
<feature type="domain" description="ABC transporter" evidence="10">
    <location>
        <begin position="1"/>
        <end position="238"/>
    </location>
</feature>
<evidence type="ECO:0000256" key="5">
    <source>
        <dbReference type="ARBA" id="ARBA00022741"/>
    </source>
</evidence>
<dbReference type="InterPro" id="IPR051535">
    <property type="entry name" value="Siderophore_ABC-ATPase"/>
</dbReference>
<evidence type="ECO:0000259" key="10">
    <source>
        <dbReference type="PROSITE" id="PS50893"/>
    </source>
</evidence>
<evidence type="ECO:0000256" key="8">
    <source>
        <dbReference type="ARBA" id="ARBA00023065"/>
    </source>
</evidence>
<dbReference type="STRING" id="1616788.AR543_21230"/>
<keyword evidence="12" id="KW-1185">Reference proteome</keyword>
<dbReference type="SMART" id="SM00382">
    <property type="entry name" value="AAA"/>
    <property type="match status" value="1"/>
</dbReference>
<reference evidence="12" key="1">
    <citation type="submission" date="2015-10" db="EMBL/GenBank/DDBJ databases">
        <title>Genome of Paenibacillus bovis sp. nov.</title>
        <authorList>
            <person name="Wu Z."/>
            <person name="Gao C."/>
            <person name="Liu Z."/>
            <person name="Zheng H."/>
        </authorList>
    </citation>
    <scope>NUCLEOTIDE SEQUENCE [LARGE SCALE GENOMIC DNA]</scope>
    <source>
        <strain evidence="12">BD3526</strain>
    </source>
</reference>
<dbReference type="AlphaFoldDB" id="A0A172ZM05"/>
<dbReference type="OrthoDB" id="9787851at2"/>
<organism evidence="11 12">
    <name type="scientific">Paenibacillus bovis</name>
    <dbReference type="NCBI Taxonomy" id="1616788"/>
    <lineage>
        <taxon>Bacteria</taxon>
        <taxon>Bacillati</taxon>
        <taxon>Bacillota</taxon>
        <taxon>Bacilli</taxon>
        <taxon>Bacillales</taxon>
        <taxon>Paenibacillaceae</taxon>
        <taxon>Paenibacillus</taxon>
    </lineage>
</organism>
<evidence type="ECO:0000256" key="7">
    <source>
        <dbReference type="ARBA" id="ARBA00023004"/>
    </source>
</evidence>
<keyword evidence="6 11" id="KW-0067">ATP-binding</keyword>
<dbReference type="GO" id="GO:0006826">
    <property type="term" value="P:iron ion transport"/>
    <property type="evidence" value="ECO:0007669"/>
    <property type="project" value="UniProtKB-KW"/>
</dbReference>
<dbReference type="KEGG" id="pbv:AR543_21230"/>
<keyword evidence="4" id="KW-0410">Iron transport</keyword>
<evidence type="ECO:0000256" key="6">
    <source>
        <dbReference type="ARBA" id="ARBA00022840"/>
    </source>
</evidence>
<dbReference type="InterPro" id="IPR017871">
    <property type="entry name" value="ABC_transporter-like_CS"/>
</dbReference>
<keyword evidence="9" id="KW-0472">Membrane</keyword>
<dbReference type="InterPro" id="IPR027417">
    <property type="entry name" value="P-loop_NTPase"/>
</dbReference>
<keyword evidence="2" id="KW-0813">Transport</keyword>
<dbReference type="PROSITE" id="PS50893">
    <property type="entry name" value="ABC_TRANSPORTER_2"/>
    <property type="match status" value="1"/>
</dbReference>